<keyword evidence="4 10" id="KW-0349">Heme</keyword>
<dbReference type="OrthoDB" id="1055148at2759"/>
<reference evidence="12 13" key="1">
    <citation type="submission" date="2020-10" db="EMBL/GenBank/DDBJ databases">
        <title>The Coptis chinensis genome and diversification of protoberbering-type alkaloids.</title>
        <authorList>
            <person name="Wang B."/>
            <person name="Shu S."/>
            <person name="Song C."/>
            <person name="Liu Y."/>
        </authorList>
    </citation>
    <scope>NUCLEOTIDE SEQUENCE [LARGE SCALE GENOMIC DNA]</scope>
    <source>
        <strain evidence="12">HL-2020</strain>
        <tissue evidence="12">Leaf</tissue>
    </source>
</reference>
<sequence>MEILLYFLLFISSILVIKFLVPKRYKNLPPGPPSLPLIGHLHLFKKPLHRTLAKLSDKYGHVLYLQFGARPVLVVSSPSAVEDCLAKNDIIFANRPHLLMGKILGHDYTTLLWAPYGPNWRNLRKISSIELLSANRLQSYSDIRHAEVKSMVQRLSGQGCDYRTVEMKTMIFELTLNVMMTMIAGKRYFGGQVEELEQAKRFQEIVQVTLSISGASNIGDFLPILSWIGVKGIEKKVWNLKEKRDKFLQELIEEHRISRSGGMQTKEKNATLIDVLLSLQQTEPEYYTDEMILGIIWVLLAAGTDTSAVTMEWAMSLLLNNPQVIKKAQAEIDNNLEQGRLINESDVNKLPYLHSIINETLRLYPAGPLLVPHESSEECIVGGYNVPSGTMLLVNVWAIQQDPNIWVEPTKFKPERFDGFEGTRDGFKLMPFGSGRRGCPGEGLAMRVVGLALGALIQCFDWERVGEEMVDMSEGPGLTLPKVHPLKAKSGTDTSADTMEWAMALLLNNPQVLKKAQVEIDVKLKQGVLMDESDVNKLPYLQSIISETLRMYPPGPVLIPHESSEECIVAGHTVPRGTTLLVNLWAIQNDPNLWVDPRKFIPERVDGLEGTRDGFKLMPFGSGRRGCPGEGLAMRVVGLTLGALIQCFDWERVGEEMVDTSEGPGLTLHKLQPLEAKCRPRSVALKFISQF</sequence>
<keyword evidence="6 11" id="KW-0560">Oxidoreductase</keyword>
<keyword evidence="7 10" id="KW-0408">Iron</keyword>
<dbReference type="GO" id="GO:0004497">
    <property type="term" value="F:monooxygenase activity"/>
    <property type="evidence" value="ECO:0007669"/>
    <property type="project" value="UniProtKB-KW"/>
</dbReference>
<dbReference type="GO" id="GO:0005506">
    <property type="term" value="F:iron ion binding"/>
    <property type="evidence" value="ECO:0007669"/>
    <property type="project" value="InterPro"/>
</dbReference>
<dbReference type="FunFam" id="1.10.630.10:FF:000126">
    <property type="entry name" value="Predicted protein"/>
    <property type="match status" value="1"/>
</dbReference>
<evidence type="ECO:0000313" key="12">
    <source>
        <dbReference type="EMBL" id="KAF9619588.1"/>
    </source>
</evidence>
<dbReference type="CDD" id="cd20653">
    <property type="entry name" value="CYP81"/>
    <property type="match status" value="1"/>
</dbReference>
<dbReference type="Proteomes" id="UP000631114">
    <property type="component" value="Unassembled WGS sequence"/>
</dbReference>
<evidence type="ECO:0000256" key="4">
    <source>
        <dbReference type="ARBA" id="ARBA00022617"/>
    </source>
</evidence>
<evidence type="ECO:0000256" key="11">
    <source>
        <dbReference type="RuleBase" id="RU000461"/>
    </source>
</evidence>
<protein>
    <recommendedName>
        <fullName evidence="14">Cytochrome P450</fullName>
    </recommendedName>
</protein>
<evidence type="ECO:0000256" key="6">
    <source>
        <dbReference type="ARBA" id="ARBA00023002"/>
    </source>
</evidence>
<evidence type="ECO:0008006" key="14">
    <source>
        <dbReference type="Google" id="ProtNLM"/>
    </source>
</evidence>
<feature type="binding site" description="axial binding residue" evidence="10">
    <location>
        <position position="439"/>
    </location>
    <ligand>
        <name>heme</name>
        <dbReference type="ChEBI" id="CHEBI:30413"/>
    </ligand>
    <ligandPart>
        <name>Fe</name>
        <dbReference type="ChEBI" id="CHEBI:18248"/>
    </ligandPart>
</feature>
<gene>
    <name evidence="12" type="ORF">IFM89_007909</name>
</gene>
<dbReference type="EMBL" id="JADFTS010000002">
    <property type="protein sequence ID" value="KAF9619588.1"/>
    <property type="molecule type" value="Genomic_DNA"/>
</dbReference>
<evidence type="ECO:0000256" key="10">
    <source>
        <dbReference type="PIRSR" id="PIRSR602401-1"/>
    </source>
</evidence>
<dbReference type="Gene3D" id="1.10.630.10">
    <property type="entry name" value="Cytochrome P450"/>
    <property type="match status" value="2"/>
</dbReference>
<keyword evidence="8 11" id="KW-0503">Monooxygenase</keyword>
<dbReference type="GO" id="GO:0016020">
    <property type="term" value="C:membrane"/>
    <property type="evidence" value="ECO:0007669"/>
    <property type="project" value="UniProtKB-SubCell"/>
</dbReference>
<dbReference type="InterPro" id="IPR036396">
    <property type="entry name" value="Cyt_P450_sf"/>
</dbReference>
<evidence type="ECO:0000313" key="13">
    <source>
        <dbReference type="Proteomes" id="UP000631114"/>
    </source>
</evidence>
<keyword evidence="13" id="KW-1185">Reference proteome</keyword>
<name>A0A835IQ19_9MAGN</name>
<keyword evidence="9" id="KW-0472">Membrane</keyword>
<dbReference type="GO" id="GO:0020037">
    <property type="term" value="F:heme binding"/>
    <property type="evidence" value="ECO:0007669"/>
    <property type="project" value="InterPro"/>
</dbReference>
<dbReference type="GO" id="GO:0016705">
    <property type="term" value="F:oxidoreductase activity, acting on paired donors, with incorporation or reduction of molecular oxygen"/>
    <property type="evidence" value="ECO:0007669"/>
    <property type="project" value="InterPro"/>
</dbReference>
<evidence type="ECO:0000256" key="1">
    <source>
        <dbReference type="ARBA" id="ARBA00001971"/>
    </source>
</evidence>
<dbReference type="PANTHER" id="PTHR47947">
    <property type="entry name" value="CYTOCHROME P450 82C3-RELATED"/>
    <property type="match status" value="1"/>
</dbReference>
<accession>A0A835IQ19</accession>
<evidence type="ECO:0000256" key="5">
    <source>
        <dbReference type="ARBA" id="ARBA00022723"/>
    </source>
</evidence>
<dbReference type="InterPro" id="IPR017972">
    <property type="entry name" value="Cyt_P450_CS"/>
</dbReference>
<dbReference type="InterPro" id="IPR002401">
    <property type="entry name" value="Cyt_P450_E_grp-I"/>
</dbReference>
<evidence type="ECO:0000256" key="9">
    <source>
        <dbReference type="ARBA" id="ARBA00023136"/>
    </source>
</evidence>
<proteinExistence type="inferred from homology"/>
<organism evidence="12 13">
    <name type="scientific">Coptis chinensis</name>
    <dbReference type="NCBI Taxonomy" id="261450"/>
    <lineage>
        <taxon>Eukaryota</taxon>
        <taxon>Viridiplantae</taxon>
        <taxon>Streptophyta</taxon>
        <taxon>Embryophyta</taxon>
        <taxon>Tracheophyta</taxon>
        <taxon>Spermatophyta</taxon>
        <taxon>Magnoliopsida</taxon>
        <taxon>Ranunculales</taxon>
        <taxon>Ranunculaceae</taxon>
        <taxon>Coptidoideae</taxon>
        <taxon>Coptis</taxon>
    </lineage>
</organism>
<dbReference type="FunFam" id="1.10.630.10:FF:000023">
    <property type="entry name" value="Cytochrome P450 family protein"/>
    <property type="match status" value="1"/>
</dbReference>
<evidence type="ECO:0000256" key="3">
    <source>
        <dbReference type="ARBA" id="ARBA00010617"/>
    </source>
</evidence>
<dbReference type="PRINTS" id="PR00463">
    <property type="entry name" value="EP450I"/>
</dbReference>
<comment type="cofactor">
    <cofactor evidence="1 10">
        <name>heme</name>
        <dbReference type="ChEBI" id="CHEBI:30413"/>
    </cofactor>
</comment>
<comment type="subcellular location">
    <subcellularLocation>
        <location evidence="2">Membrane</location>
    </subcellularLocation>
</comment>
<evidence type="ECO:0000256" key="2">
    <source>
        <dbReference type="ARBA" id="ARBA00004370"/>
    </source>
</evidence>
<comment type="caution">
    <text evidence="12">The sequence shown here is derived from an EMBL/GenBank/DDBJ whole genome shotgun (WGS) entry which is preliminary data.</text>
</comment>
<evidence type="ECO:0000256" key="7">
    <source>
        <dbReference type="ARBA" id="ARBA00023004"/>
    </source>
</evidence>
<dbReference type="SUPFAM" id="SSF48264">
    <property type="entry name" value="Cytochrome P450"/>
    <property type="match status" value="2"/>
</dbReference>
<dbReference type="AlphaFoldDB" id="A0A835IQ19"/>
<keyword evidence="5 10" id="KW-0479">Metal-binding</keyword>
<dbReference type="GO" id="GO:0044550">
    <property type="term" value="P:secondary metabolite biosynthetic process"/>
    <property type="evidence" value="ECO:0007669"/>
    <property type="project" value="UniProtKB-ARBA"/>
</dbReference>
<dbReference type="PANTHER" id="PTHR47947:SF3">
    <property type="entry name" value="CYTOCHROME P450 81D1-LIKE"/>
    <property type="match status" value="1"/>
</dbReference>
<evidence type="ECO:0000256" key="8">
    <source>
        <dbReference type="ARBA" id="ARBA00023033"/>
    </source>
</evidence>
<dbReference type="Pfam" id="PF00067">
    <property type="entry name" value="p450"/>
    <property type="match status" value="2"/>
</dbReference>
<dbReference type="InterPro" id="IPR001128">
    <property type="entry name" value="Cyt_P450"/>
</dbReference>
<comment type="similarity">
    <text evidence="3 11">Belongs to the cytochrome P450 family.</text>
</comment>
<dbReference type="PRINTS" id="PR00385">
    <property type="entry name" value="P450"/>
</dbReference>
<dbReference type="PROSITE" id="PS00086">
    <property type="entry name" value="CYTOCHROME_P450"/>
    <property type="match status" value="2"/>
</dbReference>
<dbReference type="InterPro" id="IPR050651">
    <property type="entry name" value="Plant_Cytochrome_P450_Monoox"/>
</dbReference>